<keyword evidence="4 6" id="KW-1133">Transmembrane helix</keyword>
<feature type="transmembrane region" description="Helical" evidence="6">
    <location>
        <begin position="216"/>
        <end position="236"/>
    </location>
</feature>
<dbReference type="PANTHER" id="PTHR30569">
    <property type="entry name" value="CYTOSINE TRANSPORTER CODB"/>
    <property type="match status" value="1"/>
</dbReference>
<evidence type="ECO:0000256" key="5">
    <source>
        <dbReference type="ARBA" id="ARBA00023136"/>
    </source>
</evidence>
<feature type="transmembrane region" description="Helical" evidence="6">
    <location>
        <begin position="291"/>
        <end position="319"/>
    </location>
</feature>
<dbReference type="Proteomes" id="UP000536262">
    <property type="component" value="Unassembled WGS sequence"/>
</dbReference>
<keyword evidence="8" id="KW-1185">Reference proteome</keyword>
<feature type="transmembrane region" description="Helical" evidence="6">
    <location>
        <begin position="248"/>
        <end position="271"/>
    </location>
</feature>
<comment type="subcellular location">
    <subcellularLocation>
        <location evidence="1">Membrane</location>
        <topology evidence="1">Multi-pass membrane protein</topology>
    </subcellularLocation>
</comment>
<dbReference type="RefSeq" id="WP_184699634.1">
    <property type="nucleotide sequence ID" value="NZ_BAABEG010000001.1"/>
</dbReference>
<reference evidence="7 8" key="1">
    <citation type="submission" date="2020-08" db="EMBL/GenBank/DDBJ databases">
        <title>Genomic Encyclopedia of Type Strains, Phase IV (KMG-IV): sequencing the most valuable type-strain genomes for metagenomic binning, comparative biology and taxonomic classification.</title>
        <authorList>
            <person name="Goeker M."/>
        </authorList>
    </citation>
    <scope>NUCLEOTIDE SEQUENCE [LARGE SCALE GENOMIC DNA]</scope>
    <source>
        <strain evidence="7 8">DSM 7051</strain>
    </source>
</reference>
<feature type="transmembrane region" description="Helical" evidence="6">
    <location>
        <begin position="101"/>
        <end position="127"/>
    </location>
</feature>
<evidence type="ECO:0000256" key="2">
    <source>
        <dbReference type="ARBA" id="ARBA00008974"/>
    </source>
</evidence>
<dbReference type="GO" id="GO:0005886">
    <property type="term" value="C:plasma membrane"/>
    <property type="evidence" value="ECO:0007669"/>
    <property type="project" value="TreeGrafter"/>
</dbReference>
<feature type="transmembrane region" description="Helical" evidence="6">
    <location>
        <begin position="61"/>
        <end position="81"/>
    </location>
</feature>
<organism evidence="7 8">
    <name type="scientific">Aminobacter aganoensis</name>
    <dbReference type="NCBI Taxonomy" id="83264"/>
    <lineage>
        <taxon>Bacteria</taxon>
        <taxon>Pseudomonadati</taxon>
        <taxon>Pseudomonadota</taxon>
        <taxon>Alphaproteobacteria</taxon>
        <taxon>Hyphomicrobiales</taxon>
        <taxon>Phyllobacteriaceae</taxon>
        <taxon>Aminobacter</taxon>
    </lineage>
</organism>
<feature type="transmembrane region" description="Helical" evidence="6">
    <location>
        <begin position="33"/>
        <end position="55"/>
    </location>
</feature>
<feature type="transmembrane region" description="Helical" evidence="6">
    <location>
        <begin position="359"/>
        <end position="380"/>
    </location>
</feature>
<feature type="transmembrane region" description="Helical" evidence="6">
    <location>
        <begin position="436"/>
        <end position="456"/>
    </location>
</feature>
<proteinExistence type="inferred from homology"/>
<evidence type="ECO:0000256" key="4">
    <source>
        <dbReference type="ARBA" id="ARBA00022989"/>
    </source>
</evidence>
<evidence type="ECO:0000313" key="7">
    <source>
        <dbReference type="EMBL" id="MBB6354848.1"/>
    </source>
</evidence>
<gene>
    <name evidence="7" type="ORF">GGR00_002644</name>
</gene>
<keyword evidence="5 6" id="KW-0472">Membrane</keyword>
<dbReference type="AlphaFoldDB" id="A0A7X0F8C8"/>
<keyword evidence="3 6" id="KW-0812">Transmembrane</keyword>
<feature type="transmembrane region" description="Helical" evidence="6">
    <location>
        <begin position="401"/>
        <end position="424"/>
    </location>
</feature>
<accession>A0A7X0F8C8</accession>
<evidence type="ECO:0000256" key="6">
    <source>
        <dbReference type="SAM" id="Phobius"/>
    </source>
</evidence>
<name>A0A7X0F8C8_9HYPH</name>
<evidence type="ECO:0000256" key="1">
    <source>
        <dbReference type="ARBA" id="ARBA00004141"/>
    </source>
</evidence>
<dbReference type="InterPro" id="IPR030191">
    <property type="entry name" value="CodB"/>
</dbReference>
<dbReference type="InterPro" id="IPR001248">
    <property type="entry name" value="Pur-cyt_permease"/>
</dbReference>
<evidence type="ECO:0000256" key="3">
    <source>
        <dbReference type="ARBA" id="ARBA00022692"/>
    </source>
</evidence>
<feature type="transmembrane region" description="Helical" evidence="6">
    <location>
        <begin position="177"/>
        <end position="196"/>
    </location>
</feature>
<dbReference type="PANTHER" id="PTHR30569:SF0">
    <property type="entry name" value="CYTOSINE PERMEASE"/>
    <property type="match status" value="1"/>
</dbReference>
<evidence type="ECO:0000313" key="8">
    <source>
        <dbReference type="Proteomes" id="UP000536262"/>
    </source>
</evidence>
<protein>
    <submittedName>
        <fullName evidence="7">NCS1 family nucleobase:cation symporter-1</fullName>
    </submittedName>
</protein>
<dbReference type="GO" id="GO:0015209">
    <property type="term" value="F:cytosine transmembrane transporter activity"/>
    <property type="evidence" value="ECO:0007669"/>
    <property type="project" value="InterPro"/>
</dbReference>
<dbReference type="EMBL" id="JACHOU010000005">
    <property type="protein sequence ID" value="MBB6354848.1"/>
    <property type="molecule type" value="Genomic_DNA"/>
</dbReference>
<feature type="transmembrane region" description="Helical" evidence="6">
    <location>
        <begin position="147"/>
        <end position="165"/>
    </location>
</feature>
<comment type="caution">
    <text evidence="7">The sequence shown here is derived from an EMBL/GenBank/DDBJ whole genome shotgun (WGS) entry which is preliminary data.</text>
</comment>
<feature type="transmembrane region" description="Helical" evidence="6">
    <location>
        <begin position="331"/>
        <end position="353"/>
    </location>
</feature>
<dbReference type="Gene3D" id="1.10.4160.10">
    <property type="entry name" value="Hydantoin permease"/>
    <property type="match status" value="1"/>
</dbReference>
<comment type="similarity">
    <text evidence="2">Belongs to the purine-cytosine permease (2.A.39) family.</text>
</comment>
<dbReference type="Pfam" id="PF02133">
    <property type="entry name" value="Transp_cyt_pur"/>
    <property type="match status" value="1"/>
</dbReference>
<sequence length="471" mass="50518">MAPAPKFTGASAAFGTLPVLKEERELGFLDNSWINIGLAIATWAFLLGGSTALVVGARDGIYAIIIGNVIGVSIMAVSVCISTGKFGIEQFTLMRSVFGPLGILILVGFFLAIYGVGWSAILSIMFGRAISGVMNQVGGTNIGENDLGVTFLAILAITISWLLLWKGPTAVKWLNRFVGPGKLILCFGILFLIFSHKSWGDIANAAPLAPFDDRRLNFMIAVEFNLAAGFGWWPVLGNISRFTRTPRAALWPNLIGIFAAAVLGELVGLFAALSLGSHDPTAWMIPLGGAFVGVTALLFVGLANITAIVSIFYGMCLAMRQAGRYFEAMPWGLLTGALFVPVIVIAFFPGQIYDNFFKFLAWTALGFAPLSGVTAMDYLVLRRGRIKQCDVFNDGADSDYAYWRGINPAAFLALAGGGLVYYALFDPQSLAAHGPFIWVSASVPACIVAAILHYGLTRTMVMPARRGGYEY</sequence>